<organism evidence="3 4">
    <name type="scientific">Dinghuibacter silviterrae</name>
    <dbReference type="NCBI Taxonomy" id="1539049"/>
    <lineage>
        <taxon>Bacteria</taxon>
        <taxon>Pseudomonadati</taxon>
        <taxon>Bacteroidota</taxon>
        <taxon>Chitinophagia</taxon>
        <taxon>Chitinophagales</taxon>
        <taxon>Chitinophagaceae</taxon>
        <taxon>Dinghuibacter</taxon>
    </lineage>
</organism>
<sequence>MITVRIQKYSKEIAALLIALTVLEYGGAAIAMIPVNRGPRGARSAGVVPGAGLAVRNAVGAGAPQVQMLVPANAEPVPNAAPAARAAAKRGPGPGQPEQQTFQSVNTDNMVDLFSGDFTYNIPLLDLDGYPVNIHYRSGISMDQEASWVGLGWNINPGAINRNMRGIPDDFDGDTVIKTQSVRTNWTAGVNLGASPEFFGLPASVSLNAGLFYNNYRGIGFETGGGINISLTSGKAAQGGLDAGVGINLNNNSQNGFSIEPSFFLNRTRMENLVEGVNNGFSVGASFSTRTGLKDLNISTSGSRLNLAQTADQRHDPSGFNGSISFAHQSYTPTINLPYTSYQFNFSVKLGGEVDGLHPLGSIAGYFSSQAIDRPDTVANVAAHGYMYLQNGLADPGSMLDFNRQANLPAYCANPQTPNLAIPNYTYDLYSISGEGTGGMFRPYRGDIGYVRDPVMHSKAASAGGSIDLGAGDVFHGGIDARFSYTTTTSGAWTDNNLLAAQNGFTQADSTYENVYFKNPSEKAINAQSYYDKLGDTKVLLPVMTNSDDPTLTTMMQGYVNDIASGPAIPVTTSVTKTSRDKRSQVISFLNAGNASTYGLDNTIHSYPLNQFPLANCGIPTGVTSESRVNFFRKAHHFSEITVLNTDGKRYVYGLPVYNLDQEEVSFSVNKSGSSGNLVNYQPIGDNHTSNQQGKDHFYSRETIKPYASTFLITGLVSPDYVDRTGDGITDDDQGDAVKFNYTKLYGVDNPYRWRTPYSRDSATYQEGLKTDYSDDKGSYVYGTKEIWYMNSIVTKTMVATFTLNDPAKNEVRQDGYGVIDENGGLDPGHGLRYLKQIDLYTKADYMNYLVKGITPTPVKTVHFVYSYTLCPGAPGSLNGQGKLTLDSIWFSYNGNDKGHQNPYVFHYHPNNPRYDNSAYDRWGNYKQASSNPGGLSNMDYPYALQDSVNNWDSTQAANAVGAWTLDSIKLPSTGGLKIDYEADDYAYVQNKRATEMMSIAGFAPSSSFTGDGHLFNGIIQDYGYVFIHVPNAVQNRTDVYNKYLQGISEIYFTYRVKMPSDVYGGGFEHVAVYAQYDDYGVNPSDPHMIWVHMKSAEGGLAYVSPLAKAAIQALRLNLPSKAYPGSDLDGAFDPIALGKALIGYIVNFSELITNFATRTRLVSSACLTDLSKSFVRLDNAEYRKFGGGLRVKRITIWDNFHRMTGQQDASYGQEYSYTTTATINGVPTTISSGVAAWEPSIGNEENPFRTPIEYTTQVSPLAPSNNMYTENPLGEGYFPGAEVGYSKVRIHTIHGQVASAGGYQESQFYTTYDFPTLVEQTPLDQRQFKPSFLSNLFKIDAKSYLAQTQGFKVEINDMNGKPKSVSSFPENDPYNPVSYTQYYYKTDNDSAVFKHLNNEVAVVDAASGHINPSAQIGKDIEVMVDLREENTQTKGIDLEFNTDAFVLGIIPLDITMVWPFPQWEADRYRSAATMKLVQRYGILDKVLNYNKGSLVTTQNLVYDGETGDVVLSSTQNEFNDPVYDFHYPAHWAYSGMEPAYKNIGAVFSNVTFRAGKIQAPNYPNIEHFFESGDEVIVTNAYNKTGVQSAINPCTGEGICAASLWSGTPNTYKLWAISASKIQNNKGLTGIYFMDQFGNFFTGISNPTNPLTIQILRSGKRNLLGDKVGDIQSLASPVRVVNGQWQLVFDDQTRIINTTAQTFSDFWKVQDAKFVLSTQVTTRTPNLRTAYIFPATLDPELTISNEFYGGRHRYTYPDRPYFEAAHMDNGGSGKAREIDLYSWLRLSIPTSPQSPGDVNYIPPGAVITKAWMFLRPHLADHTETTGLNSVSIGQKNHNATNPHYLDHYAAHNFELARVTDTRINSLNFASTANWPELQLQDVIDYGVANTVSLDKTLKENSYEVDVTTLLQQMIATGGPTVLRLGPVTGQTDHFDRLCFWASDQCLSTLGGGGSAAAASATPAVSAVTTNAVIPPRRVPPPRRPFPPPPPPPPPPSPCQAYNEPGGYTGPGGTGYCGLTKNPQASCPVGPYIKVTYLYCEPGTTQQTVCDTTYCIKTSSLDTCLSNITDTTVNPYRFGILGNWRTQKAYTYVDNRKQTDFSQHTDIRNDGTMINYLPYWSFTSAKMSPATDTVKWIWSVETTLFNKRGLQQESRNALGIYNAVQYGFNQSLPLAVIQNAAYKQAAYDGFEDYNFGAAQSCNRCIIPRHLVIDSAATNITSAEAHTGKYSMFIGPGHAATATCSVTADPDSAGMLTMKLDTTILPMYRITTFGFGLADTFYNYSSIAPYYGDNYGLDNYNYSNGPSQAFPGGGNVDYDSRSRNPITTIGNKTYRTYYRVVWQGALMTPADLLNVYFRVSVTNSFKMWINDSLVFNLYANDPTQYDGSNAGAFVYAGPYNFRRSKIYRIRIEHEAGQQGGLAHLYMGSSPSGPFSAIPTFYLYTSVAAAQRMIHTTLTPCIDTNGVTAQNVLYKELSPSVGSQLLVSTWVKEQQDCHCKTYTHGSLAVYFSDVNGNPVNNYNPVIVYPSGNIIDGWQRIEDVVTVPAGSVFMRVVLSNYTFDGYTGTVYFDDLRIQPFNGEMKSYVYDDASLRLMAQLDENNYATFFEYNDDGTLIRVKKETEQGIKTIKETRSALVKDIP</sequence>
<comment type="caution">
    <text evidence="3">The sequence shown here is derived from an EMBL/GenBank/DDBJ whole genome shotgun (WGS) entry which is preliminary data.</text>
</comment>
<dbReference type="PROSITE" id="PS51820">
    <property type="entry name" value="PA14"/>
    <property type="match status" value="1"/>
</dbReference>
<dbReference type="OrthoDB" id="9814627at2"/>
<dbReference type="RefSeq" id="WP_133994700.1">
    <property type="nucleotide sequence ID" value="NZ_SODV01000001.1"/>
</dbReference>
<keyword evidence="4" id="KW-1185">Reference proteome</keyword>
<evidence type="ECO:0000256" key="1">
    <source>
        <dbReference type="SAM" id="MobiDB-lite"/>
    </source>
</evidence>
<reference evidence="3 4" key="1">
    <citation type="submission" date="2019-03" db="EMBL/GenBank/DDBJ databases">
        <title>Genomic Encyclopedia of Type Strains, Phase IV (KMG-IV): sequencing the most valuable type-strain genomes for metagenomic binning, comparative biology and taxonomic classification.</title>
        <authorList>
            <person name="Goeker M."/>
        </authorList>
    </citation>
    <scope>NUCLEOTIDE SEQUENCE [LARGE SCALE GENOMIC DNA]</scope>
    <source>
        <strain evidence="3 4">DSM 100059</strain>
    </source>
</reference>
<feature type="region of interest" description="Disordered" evidence="1">
    <location>
        <begin position="1971"/>
        <end position="2004"/>
    </location>
</feature>
<name>A0A4R8DUK6_9BACT</name>
<evidence type="ECO:0000313" key="3">
    <source>
        <dbReference type="EMBL" id="TDX02072.1"/>
    </source>
</evidence>
<feature type="domain" description="PA14" evidence="2">
    <location>
        <begin position="2290"/>
        <end position="2439"/>
    </location>
</feature>
<evidence type="ECO:0000259" key="2">
    <source>
        <dbReference type="PROSITE" id="PS51820"/>
    </source>
</evidence>
<dbReference type="InterPro" id="IPR037524">
    <property type="entry name" value="PA14/GLEYA"/>
</dbReference>
<dbReference type="Proteomes" id="UP000294498">
    <property type="component" value="Unassembled WGS sequence"/>
</dbReference>
<evidence type="ECO:0000313" key="4">
    <source>
        <dbReference type="Proteomes" id="UP000294498"/>
    </source>
</evidence>
<protein>
    <recommendedName>
        <fullName evidence="2">PA14 domain-containing protein</fullName>
    </recommendedName>
</protein>
<feature type="compositionally biased region" description="Low complexity" evidence="1">
    <location>
        <begin position="80"/>
        <end position="91"/>
    </location>
</feature>
<feature type="compositionally biased region" description="Pro residues" evidence="1">
    <location>
        <begin position="1976"/>
        <end position="1997"/>
    </location>
</feature>
<accession>A0A4R8DUK6</accession>
<proteinExistence type="predicted"/>
<dbReference type="Gene3D" id="2.60.120.260">
    <property type="entry name" value="Galactose-binding domain-like"/>
    <property type="match status" value="1"/>
</dbReference>
<feature type="region of interest" description="Disordered" evidence="1">
    <location>
        <begin position="80"/>
        <end position="100"/>
    </location>
</feature>
<gene>
    <name evidence="3" type="ORF">EDB95_3121</name>
</gene>
<dbReference type="EMBL" id="SODV01000001">
    <property type="protein sequence ID" value="TDX02072.1"/>
    <property type="molecule type" value="Genomic_DNA"/>
</dbReference>